<organism evidence="3 4">
    <name type="scientific">Mycolicibacterium conceptionense</name>
    <dbReference type="NCBI Taxonomy" id="451644"/>
    <lineage>
        <taxon>Bacteria</taxon>
        <taxon>Bacillati</taxon>
        <taxon>Actinomycetota</taxon>
        <taxon>Actinomycetes</taxon>
        <taxon>Mycobacteriales</taxon>
        <taxon>Mycobacteriaceae</taxon>
        <taxon>Mycolicibacterium</taxon>
    </lineage>
</organism>
<dbReference type="Proteomes" id="UP000037594">
    <property type="component" value="Unassembled WGS sequence"/>
</dbReference>
<gene>
    <name evidence="3" type="ORF">ACT17_32695</name>
</gene>
<comment type="caution">
    <text evidence="3">The sequence shown here is derived from an EMBL/GenBank/DDBJ whole genome shotgun (WGS) entry which is preliminary data.</text>
</comment>
<dbReference type="OrthoDB" id="4763051at2"/>
<dbReference type="RefSeq" id="WP_048896524.1">
    <property type="nucleotide sequence ID" value="NZ_LFOD01000064.1"/>
</dbReference>
<feature type="coiled-coil region" evidence="1">
    <location>
        <begin position="144"/>
        <end position="171"/>
    </location>
</feature>
<dbReference type="AlphaFoldDB" id="A0A0J8TWY1"/>
<evidence type="ECO:0000313" key="3">
    <source>
        <dbReference type="EMBL" id="KMV13941.1"/>
    </source>
</evidence>
<protein>
    <submittedName>
        <fullName evidence="3">Uncharacterized protein</fullName>
    </submittedName>
</protein>
<accession>A0A0J8TWY1</accession>
<evidence type="ECO:0000313" key="4">
    <source>
        <dbReference type="Proteomes" id="UP000037594"/>
    </source>
</evidence>
<keyword evidence="1" id="KW-0175">Coiled coil</keyword>
<name>A0A0J8TWY1_9MYCO</name>
<dbReference type="PATRIC" id="fig|451644.5.peg.6719"/>
<feature type="region of interest" description="Disordered" evidence="2">
    <location>
        <begin position="209"/>
        <end position="228"/>
    </location>
</feature>
<dbReference type="EMBL" id="LFOD01000064">
    <property type="protein sequence ID" value="KMV13941.1"/>
    <property type="molecule type" value="Genomic_DNA"/>
</dbReference>
<evidence type="ECO:0000256" key="2">
    <source>
        <dbReference type="SAM" id="MobiDB-lite"/>
    </source>
</evidence>
<reference evidence="3 4" key="1">
    <citation type="submission" date="2015-06" db="EMBL/GenBank/DDBJ databases">
        <title>Genome sequence of Mycobacterium conceptionense strain MLE.</title>
        <authorList>
            <person name="Greninger A.L."/>
            <person name="Cunningham G."/>
            <person name="Chiu C.Y."/>
            <person name="Miller S."/>
        </authorList>
    </citation>
    <scope>NUCLEOTIDE SEQUENCE [LARGE SCALE GENOMIC DNA]</scope>
    <source>
        <strain evidence="3 4">MLE</strain>
    </source>
</reference>
<sequence>MADAQLCRYPSKKLFTDEDSAFAGAEAIRAKVEASGGTYDQLYPYQCPGADHWHLSSKRQGTATCPICFDNEAPAWFGGEVWVIGAHEHAGEPCQGSGAHAQDERLGSARAALSILGAVGGMDRGVLDIFAAALDGWEGDISALVLARRRANAAEREVERLRVELAQSTDCRICDGYGVTGHGPDQYTDCHCPCHAGCTAWDAPGMPDDAVQAHDSGVDPTVPGGHHA</sequence>
<proteinExistence type="predicted"/>
<evidence type="ECO:0000256" key="1">
    <source>
        <dbReference type="SAM" id="Coils"/>
    </source>
</evidence>